<feature type="chain" id="PRO_5043317272" evidence="3">
    <location>
        <begin position="17"/>
        <end position="338"/>
    </location>
</feature>
<evidence type="ECO:0000256" key="1">
    <source>
        <dbReference type="SAM" id="MobiDB-lite"/>
    </source>
</evidence>
<keyword evidence="5" id="KW-1185">Reference proteome</keyword>
<feature type="signal peptide" evidence="3">
    <location>
        <begin position="1"/>
        <end position="16"/>
    </location>
</feature>
<dbReference type="AlphaFoldDB" id="A0AAV9JQB7"/>
<sequence>MSLALQCLLRLPVCLRRQALLDTVPQRPTSLRLDITGSIVRRAFSDTSRTLRQTRFGKPTATAPASKSQPPSLRTTTPPPPQHSSHTSKPISYADSLFESGNEVLLYRAPGHRSFFLTSYIAGSLLVLGAYNWATLALKRPPGQEISNAGVRGYFITSVSMLTTLFLAIAGTAIVLAPAKMVRSITAVRPSHNSTGLPTLRCEMRSPLPFMKTKAIEALPSETFLDRKVSAVDIDLTSIPLGKAAEFTASTQANARLPTAIAQQNAAVRAWNTLYRNTRRMFLRDGFTYIRFAEHGNWKLDLQNCELLDNGRVLERMTRPDTAPGSGLVALLRRKYFA</sequence>
<feature type="region of interest" description="Disordered" evidence="1">
    <location>
        <begin position="51"/>
        <end position="90"/>
    </location>
</feature>
<evidence type="ECO:0000313" key="4">
    <source>
        <dbReference type="EMBL" id="KAK4547161.1"/>
    </source>
</evidence>
<evidence type="ECO:0000313" key="5">
    <source>
        <dbReference type="Proteomes" id="UP001324427"/>
    </source>
</evidence>
<proteinExistence type="predicted"/>
<protein>
    <submittedName>
        <fullName evidence="4">Uncharacterized protein</fullName>
    </submittedName>
</protein>
<gene>
    <name evidence="4" type="ORF">LTR36_001382</name>
</gene>
<keyword evidence="3" id="KW-0732">Signal</keyword>
<dbReference type="EMBL" id="JAVFHQ010000012">
    <property type="protein sequence ID" value="KAK4547161.1"/>
    <property type="molecule type" value="Genomic_DNA"/>
</dbReference>
<evidence type="ECO:0000256" key="3">
    <source>
        <dbReference type="SAM" id="SignalP"/>
    </source>
</evidence>
<feature type="transmembrane region" description="Helical" evidence="2">
    <location>
        <begin position="154"/>
        <end position="177"/>
    </location>
</feature>
<evidence type="ECO:0000256" key="2">
    <source>
        <dbReference type="SAM" id="Phobius"/>
    </source>
</evidence>
<feature type="transmembrane region" description="Helical" evidence="2">
    <location>
        <begin position="115"/>
        <end position="134"/>
    </location>
</feature>
<dbReference type="Proteomes" id="UP001324427">
    <property type="component" value="Unassembled WGS sequence"/>
</dbReference>
<keyword evidence="2" id="KW-0812">Transmembrane</keyword>
<name>A0AAV9JQB7_9PEZI</name>
<keyword evidence="2" id="KW-0472">Membrane</keyword>
<comment type="caution">
    <text evidence="4">The sequence shown here is derived from an EMBL/GenBank/DDBJ whole genome shotgun (WGS) entry which is preliminary data.</text>
</comment>
<organism evidence="4 5">
    <name type="scientific">Oleoguttula mirabilis</name>
    <dbReference type="NCBI Taxonomy" id="1507867"/>
    <lineage>
        <taxon>Eukaryota</taxon>
        <taxon>Fungi</taxon>
        <taxon>Dikarya</taxon>
        <taxon>Ascomycota</taxon>
        <taxon>Pezizomycotina</taxon>
        <taxon>Dothideomycetes</taxon>
        <taxon>Dothideomycetidae</taxon>
        <taxon>Mycosphaerellales</taxon>
        <taxon>Teratosphaeriaceae</taxon>
        <taxon>Oleoguttula</taxon>
    </lineage>
</organism>
<accession>A0AAV9JQB7</accession>
<keyword evidence="2" id="KW-1133">Transmembrane helix</keyword>
<reference evidence="4 5" key="1">
    <citation type="submission" date="2021-11" db="EMBL/GenBank/DDBJ databases">
        <title>Black yeast isolated from Biological Soil Crust.</title>
        <authorList>
            <person name="Kurbessoian T."/>
        </authorList>
    </citation>
    <scope>NUCLEOTIDE SEQUENCE [LARGE SCALE GENOMIC DNA]</scope>
    <source>
        <strain evidence="4 5">CCFEE 5522</strain>
    </source>
</reference>